<evidence type="ECO:0000256" key="5">
    <source>
        <dbReference type="PIRSR" id="PIRSR036492-1"/>
    </source>
</evidence>
<feature type="active site" evidence="5">
    <location>
        <position position="218"/>
    </location>
</feature>
<comment type="similarity">
    <text evidence="1 4">Belongs to the aldehyde dehydrogenase family.</text>
</comment>
<dbReference type="OrthoDB" id="440325at2759"/>
<accession>A0A8E2DP50</accession>
<feature type="active site" evidence="5">
    <location>
        <position position="252"/>
    </location>
</feature>
<dbReference type="GO" id="GO:0005737">
    <property type="term" value="C:cytoplasm"/>
    <property type="evidence" value="ECO:0007669"/>
    <property type="project" value="TreeGrafter"/>
</dbReference>
<protein>
    <recommendedName>
        <fullName evidence="4">Aldehyde dehydrogenase</fullName>
    </recommendedName>
</protein>
<dbReference type="PROSITE" id="PS00070">
    <property type="entry name" value="ALDEHYDE_DEHYDR_CYS"/>
    <property type="match status" value="1"/>
</dbReference>
<keyword evidence="6" id="KW-0472">Membrane</keyword>
<evidence type="ECO:0000256" key="2">
    <source>
        <dbReference type="ARBA" id="ARBA00023002"/>
    </source>
</evidence>
<evidence type="ECO:0000256" key="4">
    <source>
        <dbReference type="PIRNR" id="PIRNR036492"/>
    </source>
</evidence>
<dbReference type="EMBL" id="KV722360">
    <property type="protein sequence ID" value="OCH93073.1"/>
    <property type="molecule type" value="Genomic_DNA"/>
</dbReference>
<keyword evidence="6" id="KW-1133">Transmembrane helix</keyword>
<feature type="transmembrane region" description="Helical" evidence="6">
    <location>
        <begin position="486"/>
        <end position="507"/>
    </location>
</feature>
<dbReference type="AlphaFoldDB" id="A0A8E2DP50"/>
<keyword evidence="9" id="KW-1185">Reference proteome</keyword>
<dbReference type="InterPro" id="IPR016161">
    <property type="entry name" value="Ald_DH/histidinol_DH"/>
</dbReference>
<organism evidence="8 9">
    <name type="scientific">Obba rivulosa</name>
    <dbReference type="NCBI Taxonomy" id="1052685"/>
    <lineage>
        <taxon>Eukaryota</taxon>
        <taxon>Fungi</taxon>
        <taxon>Dikarya</taxon>
        <taxon>Basidiomycota</taxon>
        <taxon>Agaricomycotina</taxon>
        <taxon>Agaricomycetes</taxon>
        <taxon>Polyporales</taxon>
        <taxon>Gelatoporiaceae</taxon>
        <taxon>Obba</taxon>
    </lineage>
</organism>
<reference evidence="8 9" key="1">
    <citation type="submission" date="2016-07" db="EMBL/GenBank/DDBJ databases">
        <title>Draft genome of the white-rot fungus Obba rivulosa 3A-2.</title>
        <authorList>
            <consortium name="DOE Joint Genome Institute"/>
            <person name="Miettinen O."/>
            <person name="Riley R."/>
            <person name="Acob R."/>
            <person name="Barry K."/>
            <person name="Cullen D."/>
            <person name="De Vries R."/>
            <person name="Hainaut M."/>
            <person name="Hatakka A."/>
            <person name="Henrissat B."/>
            <person name="Hilden K."/>
            <person name="Kuo R."/>
            <person name="Labutti K."/>
            <person name="Lipzen A."/>
            <person name="Makela M.R."/>
            <person name="Sandor L."/>
            <person name="Spatafora J.W."/>
            <person name="Grigoriev I.V."/>
            <person name="Hibbett D.S."/>
        </authorList>
    </citation>
    <scope>NUCLEOTIDE SEQUENCE [LARGE SCALE GENOMIC DNA]</scope>
    <source>
        <strain evidence="8 9">3A-2</strain>
    </source>
</reference>
<evidence type="ECO:0000313" key="8">
    <source>
        <dbReference type="EMBL" id="OCH93073.1"/>
    </source>
</evidence>
<dbReference type="PANTHER" id="PTHR43570">
    <property type="entry name" value="ALDEHYDE DEHYDROGENASE"/>
    <property type="match status" value="1"/>
</dbReference>
<dbReference type="GO" id="GO:0004029">
    <property type="term" value="F:aldehyde dehydrogenase (NAD+) activity"/>
    <property type="evidence" value="ECO:0007669"/>
    <property type="project" value="TreeGrafter"/>
</dbReference>
<dbReference type="InterPro" id="IPR012394">
    <property type="entry name" value="Aldehyde_DH_NAD(P)"/>
</dbReference>
<evidence type="ECO:0000259" key="7">
    <source>
        <dbReference type="Pfam" id="PF00171"/>
    </source>
</evidence>
<sequence>MSPLEYTPIDEIPKIFTELKRGFGSGKTESIQYRKEQLLQLGYLVKDNLDRFRKALYADLHRPPIETDLFDLSIVIQDVKNAYNNIDKWTRTERAPFHFNWFAMKPSIRKEPKGVVLIIAPYNYPIFLLFGPLIGAIAAGNGAVLKPSEMTPETSALIAELLPQYLDPELYRVINGGIPETTKILELPWNHILYTGNGRVAKIVLQAAAKHLTPVSTELGGKCPVIIDENCDLKTSARRIMASKVANSGQTCVAPDYVLVPRHFQDQLVEAFKETLDKFYPNTDPVRSDSYARIVSPQHTQRIKRLIDETRGEVVVGGQADVEQRYIAPTIVKNVPEDDSLMSEEIFGPVLPIVPVGDIDEAIAFVNERDHPLALYLFSKDEKVKAKVLENTQSGGVAVNDCVMHVGAYGTPFGGIGPSGSGYHTGKFSFDMFTHLRVTIDSPSWLDKILSGRFPPYTEKKFKTLSKLLYPSLPPRPGTKRSNSAWIVWAVAALAVVSGAVLAKPALRERLGL</sequence>
<dbReference type="InterPro" id="IPR016163">
    <property type="entry name" value="Ald_DH_C"/>
</dbReference>
<name>A0A8E2DP50_9APHY</name>
<evidence type="ECO:0000256" key="6">
    <source>
        <dbReference type="SAM" id="Phobius"/>
    </source>
</evidence>
<dbReference type="Gene3D" id="3.40.605.10">
    <property type="entry name" value="Aldehyde Dehydrogenase, Chain A, domain 1"/>
    <property type="match status" value="1"/>
</dbReference>
<dbReference type="Pfam" id="PF00171">
    <property type="entry name" value="Aldedh"/>
    <property type="match status" value="1"/>
</dbReference>
<feature type="domain" description="Aldehyde dehydrogenase" evidence="7">
    <location>
        <begin position="17"/>
        <end position="437"/>
    </location>
</feature>
<dbReference type="InterPro" id="IPR016162">
    <property type="entry name" value="Ald_DH_N"/>
</dbReference>
<dbReference type="SUPFAM" id="SSF53720">
    <property type="entry name" value="ALDH-like"/>
    <property type="match status" value="1"/>
</dbReference>
<dbReference type="InterPro" id="IPR016160">
    <property type="entry name" value="Ald_DH_CS_CYS"/>
</dbReference>
<dbReference type="GO" id="GO:0006081">
    <property type="term" value="P:aldehyde metabolic process"/>
    <property type="evidence" value="ECO:0007669"/>
    <property type="project" value="InterPro"/>
</dbReference>
<dbReference type="InterPro" id="IPR015590">
    <property type="entry name" value="Aldehyde_DH_dom"/>
</dbReference>
<keyword evidence="2 4" id="KW-0560">Oxidoreductase</keyword>
<gene>
    <name evidence="8" type="ORF">OBBRIDRAFT_790667</name>
</gene>
<evidence type="ECO:0000256" key="3">
    <source>
        <dbReference type="ARBA" id="ARBA00023027"/>
    </source>
</evidence>
<dbReference type="CDD" id="cd07135">
    <property type="entry name" value="ALDH_F14-YMR110C"/>
    <property type="match status" value="1"/>
</dbReference>
<dbReference type="Proteomes" id="UP000250043">
    <property type="component" value="Unassembled WGS sequence"/>
</dbReference>
<dbReference type="PIRSF" id="PIRSF036492">
    <property type="entry name" value="ALDH"/>
    <property type="match status" value="1"/>
</dbReference>
<dbReference type="PANTHER" id="PTHR43570:SF16">
    <property type="entry name" value="ALDEHYDE DEHYDROGENASE TYPE III, ISOFORM Q"/>
    <property type="match status" value="1"/>
</dbReference>
<evidence type="ECO:0000313" key="9">
    <source>
        <dbReference type="Proteomes" id="UP000250043"/>
    </source>
</evidence>
<evidence type="ECO:0000256" key="1">
    <source>
        <dbReference type="ARBA" id="ARBA00009986"/>
    </source>
</evidence>
<dbReference type="FunFam" id="3.40.309.10:FF:000003">
    <property type="entry name" value="Aldehyde dehydrogenase"/>
    <property type="match status" value="1"/>
</dbReference>
<dbReference type="FunFam" id="3.40.605.10:FF:000004">
    <property type="entry name" value="Aldehyde dehydrogenase"/>
    <property type="match status" value="1"/>
</dbReference>
<dbReference type="Gene3D" id="3.40.309.10">
    <property type="entry name" value="Aldehyde Dehydrogenase, Chain A, domain 2"/>
    <property type="match status" value="1"/>
</dbReference>
<proteinExistence type="inferred from homology"/>
<keyword evidence="6" id="KW-0812">Transmembrane</keyword>
<keyword evidence="3" id="KW-0520">NAD</keyword>